<organism evidence="3 4">
    <name type="scientific">Neobacillus notoginsengisoli</name>
    <dbReference type="NCBI Taxonomy" id="1578198"/>
    <lineage>
        <taxon>Bacteria</taxon>
        <taxon>Bacillati</taxon>
        <taxon>Bacillota</taxon>
        <taxon>Bacilli</taxon>
        <taxon>Bacillales</taxon>
        <taxon>Bacillaceae</taxon>
        <taxon>Neobacillus</taxon>
    </lineage>
</organism>
<dbReference type="Gene3D" id="1.10.10.10">
    <property type="entry name" value="Winged helix-like DNA-binding domain superfamily/Winged helix DNA-binding domain"/>
    <property type="match status" value="1"/>
</dbReference>
<keyword evidence="4" id="KW-1185">Reference proteome</keyword>
<proteinExistence type="predicted"/>
<evidence type="ECO:0000259" key="2">
    <source>
        <dbReference type="Pfam" id="PF13786"/>
    </source>
</evidence>
<dbReference type="OrthoDB" id="2937128at2"/>
<dbReference type="InterPro" id="IPR025436">
    <property type="entry name" value="DUF4179"/>
</dbReference>
<feature type="transmembrane region" description="Helical" evidence="1">
    <location>
        <begin position="253"/>
        <end position="274"/>
    </location>
</feature>
<feature type="domain" description="DUF4179" evidence="2">
    <location>
        <begin position="246"/>
        <end position="331"/>
    </location>
</feature>
<keyword evidence="1" id="KW-0812">Transmembrane</keyword>
<accession>A0A417Z061</accession>
<dbReference type="EMBL" id="QWEG01000001">
    <property type="protein sequence ID" value="RHW43517.1"/>
    <property type="molecule type" value="Genomic_DNA"/>
</dbReference>
<dbReference type="Gene3D" id="2.60.40.1630">
    <property type="entry name" value="bacillus anthracis domain"/>
    <property type="match status" value="1"/>
</dbReference>
<dbReference type="SUPFAM" id="SSF88659">
    <property type="entry name" value="Sigma3 and sigma4 domains of RNA polymerase sigma factors"/>
    <property type="match status" value="1"/>
</dbReference>
<reference evidence="3 4" key="1">
    <citation type="journal article" date="2017" name="Int. J. Syst. Evol. Microbiol.">
        <title>Bacillus notoginsengisoli sp. nov., a novel bacterium isolated from the rhizosphere of Panax notoginseng.</title>
        <authorList>
            <person name="Zhang M.Y."/>
            <person name="Cheng J."/>
            <person name="Cai Y."/>
            <person name="Zhang T.Y."/>
            <person name="Wu Y.Y."/>
            <person name="Manikprabhu D."/>
            <person name="Li W.J."/>
            <person name="Zhang Y.X."/>
        </authorList>
    </citation>
    <scope>NUCLEOTIDE SEQUENCE [LARGE SCALE GENOMIC DNA]</scope>
    <source>
        <strain evidence="3 4">JCM 30743</strain>
    </source>
</reference>
<keyword evidence="1" id="KW-0472">Membrane</keyword>
<name>A0A417Z061_9BACI</name>
<keyword evidence="1" id="KW-1133">Transmembrane helix</keyword>
<evidence type="ECO:0000313" key="3">
    <source>
        <dbReference type="EMBL" id="RHW43517.1"/>
    </source>
</evidence>
<dbReference type="InterPro" id="IPR036388">
    <property type="entry name" value="WH-like_DNA-bd_sf"/>
</dbReference>
<evidence type="ECO:0000313" key="4">
    <source>
        <dbReference type="Proteomes" id="UP000284416"/>
    </source>
</evidence>
<comment type="caution">
    <text evidence="3">The sequence shown here is derived from an EMBL/GenBank/DDBJ whole genome shotgun (WGS) entry which is preliminary data.</text>
</comment>
<sequence length="688" mass="79216">MIPAKLEPISIIPARTVESIIDWFEHNKRSFYILGLSYLRSQKQMEEVFYRCILKVHKELPRLKEDASFKMWVTSIFIQSCREVSRDESLQASEKSEPRPDLFTALDQLKESEREAVILTYIQQFSQEHAAYLLQVSEDELKKDLFSGIQKIKKELGYGRSSHGCKEYYQNYIDYFERTLDRPEKVDFEIHVYHCQNCQEDLAAFQDIIFLMVDFAEKAEDFHVPSNLLENVKARLAEMETQRHRKNKKRIKMGIVVASVLILIIGIEFFTGSFRNTYYAYAEKDQELRPFLQKGFGKMLNLKAENDGVRITIKSAVADDIQTLIFYEVEDKGGEHQYIIDSFEGVSVQNESEIMGFAAQSRYYPPDLTSGVNSKEKNVYQGKMSLRPIRHDNGIIKLRITKLLKLIPDPSSPFGVDFFRTTASETGEWSFEIPVTKKPSSEYELDEVTEIAGIPVRFDKLIIAPTTTVLQYAVSHEQPEKRLDSLNFGVMEVNNKKLKPDLYGSTYLDGHFDGNWAGLQQFFEPVLDEKPKEATIHFNSANLSIIDEKIIELTASQQYPHTFEYAGSTITIDMQEIGQSKKIVISNFETKNRAYEYLQIDFMDENGYGTGLTMDTEGIIVDKNGVEYDTNDPSISYEKLEMPRHFTTVQNIMADSQNGGGNEIPKRLVIRGYNTTRYLDDVVKLTLK</sequence>
<protein>
    <submittedName>
        <fullName evidence="3">DUF4179 domain-containing protein</fullName>
    </submittedName>
</protein>
<dbReference type="RefSeq" id="WP_118919124.1">
    <property type="nucleotide sequence ID" value="NZ_QWEG01000001.1"/>
</dbReference>
<gene>
    <name evidence="3" type="ORF">D1B31_02340</name>
</gene>
<dbReference type="Pfam" id="PF13786">
    <property type="entry name" value="DUF4179"/>
    <property type="match status" value="1"/>
</dbReference>
<dbReference type="InterPro" id="IPR013324">
    <property type="entry name" value="RNA_pol_sigma_r3/r4-like"/>
</dbReference>
<dbReference type="Proteomes" id="UP000284416">
    <property type="component" value="Unassembled WGS sequence"/>
</dbReference>
<evidence type="ECO:0000256" key="1">
    <source>
        <dbReference type="SAM" id="Phobius"/>
    </source>
</evidence>
<dbReference type="AlphaFoldDB" id="A0A417Z061"/>